<dbReference type="Pfam" id="PF00073">
    <property type="entry name" value="Rhv"/>
    <property type="match status" value="1"/>
</dbReference>
<dbReference type="InterPro" id="IPR014872">
    <property type="entry name" value="Dicistrovirus_capsid-polyPr_C"/>
</dbReference>
<organism evidence="6">
    <name type="scientific">Giant panda Dicistroviridae</name>
    <dbReference type="NCBI Taxonomy" id="2903096"/>
    <lineage>
        <taxon>Viruses</taxon>
        <taxon>Riboviria</taxon>
        <taxon>Orthornavirae</taxon>
        <taxon>Pisuviricota</taxon>
        <taxon>Pisoniviricetes</taxon>
        <taxon>Picornavirales</taxon>
        <taxon>Dicistroviridae</taxon>
    </lineage>
</organism>
<dbReference type="GO" id="GO:0005198">
    <property type="term" value="F:structural molecule activity"/>
    <property type="evidence" value="ECO:0007669"/>
    <property type="project" value="InterPro"/>
</dbReference>
<dbReference type="GO" id="GO:0019028">
    <property type="term" value="C:viral capsid"/>
    <property type="evidence" value="ECO:0007669"/>
    <property type="project" value="UniProtKB-KW"/>
</dbReference>
<evidence type="ECO:0008006" key="7">
    <source>
        <dbReference type="Google" id="ProtNLM"/>
    </source>
</evidence>
<evidence type="ECO:0000256" key="1">
    <source>
        <dbReference type="ARBA" id="ARBA00004328"/>
    </source>
</evidence>
<evidence type="ECO:0000256" key="2">
    <source>
        <dbReference type="ARBA" id="ARBA00022561"/>
    </source>
</evidence>
<protein>
    <recommendedName>
        <fullName evidence="7">Structural polyprotein</fullName>
    </recommendedName>
</protein>
<dbReference type="InterPro" id="IPR033703">
    <property type="entry name" value="Rhv-like"/>
</dbReference>
<feature type="domain" description="Picornavirus capsid" evidence="4">
    <location>
        <begin position="59"/>
        <end position="143"/>
    </location>
</feature>
<reference evidence="6" key="1">
    <citation type="submission" date="2021-08" db="EMBL/GenBank/DDBJ databases">
        <title>Mining and genetic analysis of wild giant panda gut virome.</title>
        <authorList>
            <person name="Lu X."/>
            <person name="Yang X.S."/>
            <person name="Zhang W."/>
        </authorList>
    </citation>
    <scope>NUCLEOTIDE SEQUENCE</scope>
    <source>
        <strain evidence="6">PPLV6</strain>
    </source>
</reference>
<proteinExistence type="predicted"/>
<evidence type="ECO:0000256" key="3">
    <source>
        <dbReference type="ARBA" id="ARBA00022844"/>
    </source>
</evidence>
<evidence type="ECO:0000259" key="4">
    <source>
        <dbReference type="Pfam" id="PF00073"/>
    </source>
</evidence>
<sequence length="766" mass="83205">MSISGMKGLSVSPVDEPSIRSFLAKPYLWTSYFWTASDTAGSTLFQFNSASVATIPIWQNKLYGYNLFRGTLCIKIVINAQPFQQGRLLIHCLPFVSSQRLGWRDAHNVDLTQCTQHPNVELDCRDTSCELEIPWVGPTPWMSSRATGLDWGSIYVMCLSNLATGVSGSTGVEVQMFVSIKDAEFAAPIVPQSGDRKRTTRFTKKLSSEAEEDALADGKPISKALALASRAAEVVKGVPMLSSLATPAAWVLRASSNLASSFGWSKPNLTTAPMFVVTRPFHNFGNASGTSQAEPLSIDADPMVSILPGFAGTDVDEMSWNYIKSIPAFLEQFGFSTSSNVGDSLYKKQIGPLLLYNQYNNGLLTPNLAVYRSFPPFAHVANAFGRYRGGIKMILKFVKTDFHSGRLLITWSPNPSLATDPTLATSAYSMRTIVDLREVTEVEIILPYMLKGAWQQSDLDMGTVQIQVLNTLQAPPTCSVSIQALVYYAAAEDFELAVANNPTLTPYSPQSGDKPNTKSVGVIGNDTSTIPMVEEFSIGEKFTSVKQLISRYSRVYFNNATMDTTVGFRLYPWGTGVYKGGILTTSNGVMLGDMYSFISAGYALARGGMRFSINSSNSVYTQIDFSRQAFDLMEAGSSSLLQLAGTTLGTGFVNGSAAISNLWVKPGPSGATGTMTTANPAIFVQSPNGIDVLLPQYTNNPSRLIVWDNDASKVSTNYSYDLVPFMALQYSENSSTITNKAIYRAAAEDAQLGYFIGFGPLLVQVT</sequence>
<dbReference type="EMBL" id="MZ956598">
    <property type="protein sequence ID" value="UGV21565.1"/>
    <property type="molecule type" value="Genomic_RNA"/>
</dbReference>
<evidence type="ECO:0000313" key="6">
    <source>
        <dbReference type="EMBL" id="UGV21565.1"/>
    </source>
</evidence>
<dbReference type="InterPro" id="IPR029053">
    <property type="entry name" value="Viral_coat"/>
</dbReference>
<dbReference type="SUPFAM" id="SSF88633">
    <property type="entry name" value="Positive stranded ssRNA viruses"/>
    <property type="match status" value="3"/>
</dbReference>
<evidence type="ECO:0000259" key="5">
    <source>
        <dbReference type="Pfam" id="PF08762"/>
    </source>
</evidence>
<keyword evidence="3" id="KW-0946">Virion</keyword>
<keyword evidence="2" id="KW-0167">Capsid protein</keyword>
<dbReference type="Gene3D" id="2.60.120.20">
    <property type="match status" value="3"/>
</dbReference>
<name>A0A8K1ZLQ8_9VIRU</name>
<feature type="domain" description="Dicistrovirus capsid-polyprotein C-terminal" evidence="5">
    <location>
        <begin position="538"/>
        <end position="765"/>
    </location>
</feature>
<accession>A0A8K1ZLQ8</accession>
<dbReference type="Pfam" id="PF08762">
    <property type="entry name" value="CRPV_capsid"/>
    <property type="match status" value="1"/>
</dbReference>
<dbReference type="CDD" id="cd00205">
    <property type="entry name" value="rhv_like"/>
    <property type="match status" value="2"/>
</dbReference>
<comment type="subcellular location">
    <subcellularLocation>
        <location evidence="1">Virion</location>
    </subcellularLocation>
</comment>
<dbReference type="InterPro" id="IPR001676">
    <property type="entry name" value="Picornavirus_capsid"/>
</dbReference>